<dbReference type="SUPFAM" id="SSF55785">
    <property type="entry name" value="PYP-like sensor domain (PAS domain)"/>
    <property type="match status" value="1"/>
</dbReference>
<dbReference type="InterPro" id="IPR035965">
    <property type="entry name" value="PAS-like_dom_sf"/>
</dbReference>
<evidence type="ECO:0000313" key="8">
    <source>
        <dbReference type="EMBL" id="TPG74650.1"/>
    </source>
</evidence>
<dbReference type="Proteomes" id="UP000317933">
    <property type="component" value="Unassembled WGS sequence"/>
</dbReference>
<protein>
    <recommendedName>
        <fullName evidence="3">diguanylate cyclase</fullName>
        <ecNumber evidence="3">2.7.7.65</ecNumber>
    </recommendedName>
</protein>
<comment type="catalytic activity">
    <reaction evidence="4">
        <text>2 GTP = 3',3'-c-di-GMP + 2 diphosphate</text>
        <dbReference type="Rhea" id="RHEA:24898"/>
        <dbReference type="ChEBI" id="CHEBI:33019"/>
        <dbReference type="ChEBI" id="CHEBI:37565"/>
        <dbReference type="ChEBI" id="CHEBI:58805"/>
        <dbReference type="EC" id="2.7.7.65"/>
    </reaction>
</comment>
<dbReference type="Gene3D" id="3.30.450.20">
    <property type="entry name" value="PAS domain"/>
    <property type="match status" value="1"/>
</dbReference>
<dbReference type="GO" id="GO:0052621">
    <property type="term" value="F:diguanylate cyclase activity"/>
    <property type="evidence" value="ECO:0007669"/>
    <property type="project" value="UniProtKB-EC"/>
</dbReference>
<comment type="cofactor">
    <cofactor evidence="1">
        <name>Mg(2+)</name>
        <dbReference type="ChEBI" id="CHEBI:18420"/>
    </cofactor>
</comment>
<dbReference type="InterPro" id="IPR043128">
    <property type="entry name" value="Rev_trsase/Diguanyl_cyclase"/>
</dbReference>
<evidence type="ECO:0000259" key="7">
    <source>
        <dbReference type="PROSITE" id="PS50887"/>
    </source>
</evidence>
<dbReference type="SUPFAM" id="SSF55073">
    <property type="entry name" value="Nucleotide cyclase"/>
    <property type="match status" value="1"/>
</dbReference>
<evidence type="ECO:0000256" key="2">
    <source>
        <dbReference type="ARBA" id="ARBA00004533"/>
    </source>
</evidence>
<dbReference type="EMBL" id="RCZE01000012">
    <property type="protein sequence ID" value="TPG74650.1"/>
    <property type="molecule type" value="Genomic_DNA"/>
</dbReference>
<comment type="caution">
    <text evidence="8">The sequence shown here is derived from an EMBL/GenBank/DDBJ whole genome shotgun (WGS) entry which is preliminary data.</text>
</comment>
<gene>
    <name evidence="8" type="ORF">EAH78_24160</name>
</gene>
<dbReference type="EC" id="2.7.7.65" evidence="3"/>
<dbReference type="PANTHER" id="PTHR45138">
    <property type="entry name" value="REGULATORY COMPONENTS OF SENSORY TRANSDUCTION SYSTEM"/>
    <property type="match status" value="1"/>
</dbReference>
<dbReference type="PROSITE" id="PS50113">
    <property type="entry name" value="PAC"/>
    <property type="match status" value="1"/>
</dbReference>
<evidence type="ECO:0000313" key="9">
    <source>
        <dbReference type="Proteomes" id="UP000317933"/>
    </source>
</evidence>
<dbReference type="SMART" id="SM00267">
    <property type="entry name" value="GGDEF"/>
    <property type="match status" value="1"/>
</dbReference>
<dbReference type="SMART" id="SM00086">
    <property type="entry name" value="PAC"/>
    <property type="match status" value="1"/>
</dbReference>
<dbReference type="RefSeq" id="WP_140669749.1">
    <property type="nucleotide sequence ID" value="NZ_RCZE01000012.1"/>
</dbReference>
<sequence length="310" mass="35147">MNLEILKQAVMDSRDGITISDNSLHDNPLVFVNPAFERMTGYSSEEITNINCRYLQNNDREQSELDIIHSAIEKGEYCLVTLRNYRKDGTMFWNELSISPIHDKNGIVTNFIGIQKDVTPRVIIQQQLREKNQSLEEMKTHFEQLSIKDGLTGIYNRRFFDTQLEIQWKIACRNGESLTLAMIDVDHFKAFNDIYGHQAGDEALRRVADSLNRSFQRGSDFAARYGGEEFVVLSSGMTQDQATLYTNTLCQRVRSLRIPHSASSTGYLTISIGFAVHTFATPNPFGMLLAQADKALYKAKGLGRNQSLSL</sequence>
<dbReference type="CDD" id="cd01949">
    <property type="entry name" value="GGDEF"/>
    <property type="match status" value="1"/>
</dbReference>
<evidence type="ECO:0000256" key="1">
    <source>
        <dbReference type="ARBA" id="ARBA00001946"/>
    </source>
</evidence>
<dbReference type="PROSITE" id="PS50887">
    <property type="entry name" value="GGDEF"/>
    <property type="match status" value="1"/>
</dbReference>
<comment type="subcellular location">
    <subcellularLocation>
        <location evidence="2">Cell inner membrane</location>
    </subcellularLocation>
</comment>
<feature type="domain" description="PAS" evidence="5">
    <location>
        <begin position="2"/>
        <end position="75"/>
    </location>
</feature>
<evidence type="ECO:0000259" key="6">
    <source>
        <dbReference type="PROSITE" id="PS50113"/>
    </source>
</evidence>
<dbReference type="InterPro" id="IPR050469">
    <property type="entry name" value="Diguanylate_Cyclase"/>
</dbReference>
<dbReference type="FunFam" id="3.30.70.270:FF:000001">
    <property type="entry name" value="Diguanylate cyclase domain protein"/>
    <property type="match status" value="1"/>
</dbReference>
<dbReference type="NCBIfam" id="TIGR00254">
    <property type="entry name" value="GGDEF"/>
    <property type="match status" value="1"/>
</dbReference>
<name>A0A502HNB4_9PSED</name>
<dbReference type="Pfam" id="PF13426">
    <property type="entry name" value="PAS_9"/>
    <property type="match status" value="1"/>
</dbReference>
<dbReference type="PROSITE" id="PS50112">
    <property type="entry name" value="PAS"/>
    <property type="match status" value="1"/>
</dbReference>
<feature type="domain" description="GGDEF" evidence="7">
    <location>
        <begin position="176"/>
        <end position="310"/>
    </location>
</feature>
<dbReference type="Gene3D" id="3.30.70.270">
    <property type="match status" value="1"/>
</dbReference>
<dbReference type="CDD" id="cd00130">
    <property type="entry name" value="PAS"/>
    <property type="match status" value="1"/>
</dbReference>
<proteinExistence type="predicted"/>
<dbReference type="AlphaFoldDB" id="A0A502HNB4"/>
<accession>A0A502HNB4</accession>
<dbReference type="PANTHER" id="PTHR45138:SF9">
    <property type="entry name" value="DIGUANYLATE CYCLASE DGCM-RELATED"/>
    <property type="match status" value="1"/>
</dbReference>
<evidence type="ECO:0000256" key="4">
    <source>
        <dbReference type="ARBA" id="ARBA00034247"/>
    </source>
</evidence>
<reference evidence="8 9" key="1">
    <citation type="journal article" date="2019" name="Environ. Microbiol.">
        <title>Species interactions and distinct microbial communities in high Arctic permafrost affected cryosols are associated with the CH4 and CO2 gas fluxes.</title>
        <authorList>
            <person name="Altshuler I."/>
            <person name="Hamel J."/>
            <person name="Turney S."/>
            <person name="Magnuson E."/>
            <person name="Levesque R."/>
            <person name="Greer C."/>
            <person name="Whyte L.G."/>
        </authorList>
    </citation>
    <scope>NUCLEOTIDE SEQUENCE [LARGE SCALE GENOMIC DNA]</scope>
    <source>
        <strain evidence="8 9">E3</strain>
    </source>
</reference>
<dbReference type="InterPro" id="IPR000014">
    <property type="entry name" value="PAS"/>
</dbReference>
<evidence type="ECO:0000259" key="5">
    <source>
        <dbReference type="PROSITE" id="PS50112"/>
    </source>
</evidence>
<evidence type="ECO:0000256" key="3">
    <source>
        <dbReference type="ARBA" id="ARBA00012528"/>
    </source>
</evidence>
<dbReference type="NCBIfam" id="TIGR00229">
    <property type="entry name" value="sensory_box"/>
    <property type="match status" value="1"/>
</dbReference>
<dbReference type="GO" id="GO:0043709">
    <property type="term" value="P:cell adhesion involved in single-species biofilm formation"/>
    <property type="evidence" value="ECO:0007669"/>
    <property type="project" value="TreeGrafter"/>
</dbReference>
<dbReference type="InterPro" id="IPR029787">
    <property type="entry name" value="Nucleotide_cyclase"/>
</dbReference>
<dbReference type="GO" id="GO:1902201">
    <property type="term" value="P:negative regulation of bacterial-type flagellum-dependent cell motility"/>
    <property type="evidence" value="ECO:0007669"/>
    <property type="project" value="TreeGrafter"/>
</dbReference>
<feature type="domain" description="PAC" evidence="6">
    <location>
        <begin position="73"/>
        <end position="130"/>
    </location>
</feature>
<dbReference type="InterPro" id="IPR000700">
    <property type="entry name" value="PAS-assoc_C"/>
</dbReference>
<dbReference type="Pfam" id="PF00990">
    <property type="entry name" value="GGDEF"/>
    <property type="match status" value="1"/>
</dbReference>
<dbReference type="GO" id="GO:0005886">
    <property type="term" value="C:plasma membrane"/>
    <property type="evidence" value="ECO:0007669"/>
    <property type="project" value="UniProtKB-SubCell"/>
</dbReference>
<dbReference type="InterPro" id="IPR001610">
    <property type="entry name" value="PAC"/>
</dbReference>
<organism evidence="8 9">
    <name type="scientific">Pseudomonas arsenicoxydans</name>
    <dbReference type="NCBI Taxonomy" id="702115"/>
    <lineage>
        <taxon>Bacteria</taxon>
        <taxon>Pseudomonadati</taxon>
        <taxon>Pseudomonadota</taxon>
        <taxon>Gammaproteobacteria</taxon>
        <taxon>Pseudomonadales</taxon>
        <taxon>Pseudomonadaceae</taxon>
        <taxon>Pseudomonas</taxon>
    </lineage>
</organism>
<dbReference type="InterPro" id="IPR000160">
    <property type="entry name" value="GGDEF_dom"/>
</dbReference>